<keyword evidence="1" id="KW-0433">Leucine-rich repeat</keyword>
<dbReference type="SMART" id="SM00365">
    <property type="entry name" value="LRR_SD22"/>
    <property type="match status" value="4"/>
</dbReference>
<dbReference type="InterPro" id="IPR032675">
    <property type="entry name" value="LRR_dom_sf"/>
</dbReference>
<dbReference type="EMBL" id="FUWL01000028">
    <property type="protein sequence ID" value="SJZ84027.1"/>
    <property type="molecule type" value="Genomic_DNA"/>
</dbReference>
<dbReference type="PROSITE" id="PS51450">
    <property type="entry name" value="LRR"/>
    <property type="match status" value="2"/>
</dbReference>
<dbReference type="PANTHER" id="PTHR47566:SF1">
    <property type="entry name" value="PROTEIN NUD1"/>
    <property type="match status" value="1"/>
</dbReference>
<accession>A0A1T4NY93</accession>
<feature type="chain" id="PRO_5010552218" evidence="3">
    <location>
        <begin position="26"/>
        <end position="937"/>
    </location>
</feature>
<dbReference type="PANTHER" id="PTHR47566">
    <property type="match status" value="1"/>
</dbReference>
<dbReference type="Proteomes" id="UP000189956">
    <property type="component" value="Unassembled WGS sequence"/>
</dbReference>
<dbReference type="SUPFAM" id="SSF52058">
    <property type="entry name" value="L domain-like"/>
    <property type="match status" value="2"/>
</dbReference>
<gene>
    <name evidence="4" type="ORF">SAMN02745205_02046</name>
</gene>
<dbReference type="PROSITE" id="PS51257">
    <property type="entry name" value="PROKAR_LIPOPROTEIN"/>
    <property type="match status" value="1"/>
</dbReference>
<protein>
    <submittedName>
        <fullName evidence="4">Uncharacterized protein</fullName>
    </submittedName>
</protein>
<dbReference type="InterPro" id="IPR052574">
    <property type="entry name" value="CDIRP"/>
</dbReference>
<dbReference type="InterPro" id="IPR001611">
    <property type="entry name" value="Leu-rich_rpt"/>
</dbReference>
<dbReference type="RefSeq" id="WP_126464368.1">
    <property type="nucleotide sequence ID" value="NZ_FUWL01000028.1"/>
</dbReference>
<keyword evidence="2" id="KW-0677">Repeat</keyword>
<dbReference type="AlphaFoldDB" id="A0A1T4NY93"/>
<evidence type="ECO:0000256" key="3">
    <source>
        <dbReference type="SAM" id="SignalP"/>
    </source>
</evidence>
<dbReference type="Gene3D" id="3.80.10.10">
    <property type="entry name" value="Ribonuclease Inhibitor"/>
    <property type="match status" value="2"/>
</dbReference>
<name>A0A1T4NY93_PORCN</name>
<organism evidence="4 5">
    <name type="scientific">Porphyromonas cangingivalis</name>
    <dbReference type="NCBI Taxonomy" id="36874"/>
    <lineage>
        <taxon>Bacteria</taxon>
        <taxon>Pseudomonadati</taxon>
        <taxon>Bacteroidota</taxon>
        <taxon>Bacteroidia</taxon>
        <taxon>Bacteroidales</taxon>
        <taxon>Porphyromonadaceae</taxon>
        <taxon>Porphyromonas</taxon>
    </lineage>
</organism>
<evidence type="ECO:0000256" key="1">
    <source>
        <dbReference type="ARBA" id="ARBA00022614"/>
    </source>
</evidence>
<evidence type="ECO:0000313" key="4">
    <source>
        <dbReference type="EMBL" id="SJZ84027.1"/>
    </source>
</evidence>
<feature type="signal peptide" evidence="3">
    <location>
        <begin position="1"/>
        <end position="25"/>
    </location>
</feature>
<sequence>MKTSYTKVLCLWTLMLLIFATSCQNERGDLPLFEKGSRTLRLSAAMPEDAGLRVALEEDTEHGLLRARWQSRDRLTLIFEQDSRLTPPVEQPVGAIGPDGKQATMDVVIPESIDIDEAYTLYAFCGVPGRGVVVVDNEILVDIVPIMANDLEEVSVPVMSKVTVEPASTSGEMAMSFTHLGSIEYVDLKNSSDTDLKVSGCSLSPRNGSSEEWQYLPHDDKQYVYKPISDEVSEITDNDPKTMPTMKEVSIAPSKSHTFVRWHRPNGKTIPEFILAMKTEDKLILSENKKTSKTFAMLPGKAYRVEAEWKNNRLEILGEGVEVAFPHITLTVEPSIGKELRLEINAAEEDQSEVWIDLNDNGTMDDGEKVTSFGEAGEYEVFYPIGAEKITIYGKVFYFSCYDNSQLKALDVTKAPYLVNLSCGSDNLTSLDVTQNKLLKILDCSGSYELETLDVSQNVNLIDLVCEDTGLSRLDVTRLTKLEELDCSSNFLTSLDISQNLNLRDLDCAHNKLSKLDVTQLTKLEELDCSNNDLKSLDISQNLNLVSLSCEDCNLSSLDVRKHTRLKELNCSCNKLSDLKISDNITETLDCRSCGLSAETLDDLFNTLPDISETKDKIKKVMVSGNPGAADCHPEIATKKGWEVDVEGKPLTPHIMVLTTKKEVGDEIVLKIDAGSEDRPDVWIDLNGNGTKDEGENVTVFDEYQAYPIASQTITIYGKVSVLICISQKISALDVSKNRALIELVCVGNELQSLDVTNNNKLTILDCSSNGLESLDVRSNKSLMRLWCWGNSLESLDVGKNKDLELLSCGGNTLTALDVSKNKDLKLLACGGNTLTTLDVSKNTKLMRLFCNDNKLLSSLKIPSSINNELDCGNCNLSAETLNTLFSTLPDVKALTEVSKEIHVYGNPGTNTCDKAIAENKGWKVHLKPVIIPLPID</sequence>
<dbReference type="GO" id="GO:0035591">
    <property type="term" value="F:signaling adaptor activity"/>
    <property type="evidence" value="ECO:0007669"/>
    <property type="project" value="TreeGrafter"/>
</dbReference>
<evidence type="ECO:0000256" key="2">
    <source>
        <dbReference type="ARBA" id="ARBA00022737"/>
    </source>
</evidence>
<keyword evidence="3" id="KW-0732">Signal</keyword>
<reference evidence="4 5" key="1">
    <citation type="submission" date="2017-02" db="EMBL/GenBank/DDBJ databases">
        <authorList>
            <person name="Peterson S.W."/>
        </authorList>
    </citation>
    <scope>NUCLEOTIDE SEQUENCE [LARGE SCALE GENOMIC DNA]</scope>
    <source>
        <strain evidence="4 5">ATCC 700135</strain>
    </source>
</reference>
<proteinExistence type="predicted"/>
<evidence type="ECO:0000313" key="5">
    <source>
        <dbReference type="Proteomes" id="UP000189956"/>
    </source>
</evidence>